<feature type="transmembrane region" description="Helical" evidence="5">
    <location>
        <begin position="80"/>
        <end position="99"/>
    </location>
</feature>
<evidence type="ECO:0000313" key="8">
    <source>
        <dbReference type="Proteomes" id="UP000740754"/>
    </source>
</evidence>
<organism evidence="7 8">
    <name type="scientific">Marichromatium bheemlicum</name>
    <dbReference type="NCBI Taxonomy" id="365339"/>
    <lineage>
        <taxon>Bacteria</taxon>
        <taxon>Pseudomonadati</taxon>
        <taxon>Pseudomonadota</taxon>
        <taxon>Gammaproteobacteria</taxon>
        <taxon>Chromatiales</taxon>
        <taxon>Chromatiaceae</taxon>
        <taxon>Marichromatium</taxon>
    </lineage>
</organism>
<feature type="transmembrane region" description="Helical" evidence="5">
    <location>
        <begin position="261"/>
        <end position="278"/>
    </location>
</feature>
<feature type="transmembrane region" description="Helical" evidence="5">
    <location>
        <begin position="213"/>
        <end position="229"/>
    </location>
</feature>
<keyword evidence="3 5" id="KW-1133">Transmembrane helix</keyword>
<feature type="transmembrane region" description="Helical" evidence="5">
    <location>
        <begin position="379"/>
        <end position="400"/>
    </location>
</feature>
<dbReference type="EMBL" id="JAAXKX010000016">
    <property type="protein sequence ID" value="NKN33899.1"/>
    <property type="molecule type" value="Genomic_DNA"/>
</dbReference>
<keyword evidence="4 5" id="KW-0472">Membrane</keyword>
<dbReference type="PANTHER" id="PTHR37422:SF13">
    <property type="entry name" value="LIPOPOLYSACCHARIDE BIOSYNTHESIS PROTEIN PA4999-RELATED"/>
    <property type="match status" value="1"/>
</dbReference>
<feature type="transmembrane region" description="Helical" evidence="5">
    <location>
        <begin position="111"/>
        <end position="131"/>
    </location>
</feature>
<dbReference type="PANTHER" id="PTHR37422">
    <property type="entry name" value="TEICHURONIC ACID BIOSYNTHESIS PROTEIN TUAE"/>
    <property type="match status" value="1"/>
</dbReference>
<evidence type="ECO:0000256" key="5">
    <source>
        <dbReference type="SAM" id="Phobius"/>
    </source>
</evidence>
<dbReference type="Proteomes" id="UP000740754">
    <property type="component" value="Unassembled WGS sequence"/>
</dbReference>
<comment type="caution">
    <text evidence="7">The sequence shown here is derived from an EMBL/GenBank/DDBJ whole genome shotgun (WGS) entry which is preliminary data.</text>
</comment>
<dbReference type="InterPro" id="IPR051533">
    <property type="entry name" value="WaaL-like"/>
</dbReference>
<evidence type="ECO:0000256" key="4">
    <source>
        <dbReference type="ARBA" id="ARBA00023136"/>
    </source>
</evidence>
<feature type="transmembrane region" description="Helical" evidence="5">
    <location>
        <begin position="56"/>
        <end position="74"/>
    </location>
</feature>
<sequence>MERLNARTESSPLWLGLIVLMVIATLVPLWTPWPALALLPGLLLGSLVLIGRGPSWGLYAIIFLIPFGHFRQFGGPLPDIKIHWVLAAVLLLVLLLRLVRDQRTVRQLSSNLWPWWWLFLAVSLFSTLWSAFPGQAIQQVLLTLVAMAFFALVLVFLDGRALMRQLPLVIVSSVSLGSVFALIGYLFDVPWFAVEVSSEFTRSTGVTSDPNNLAMLIIFALPFVVFWLVHGQRPLVRLAALLLLAINLGALVVSFSRSGALVTALLLATLLVVNARGLRPRHLGLVFAGGAMALLVALMLVPQGYWERQATLTASDTDRSINRRASYLVVAGDAFEQRPLIGHGPGTFRELYAKTDWAQRFDREGATNRRFAHNTYLEVVVGTGVLGAICFLGLLAVAARNLWLARRLLLARGDRHHADQVLHYLLAFLFLLLYMTMFSDVFQKHMLLSLGVSQLWLRFALEAEAAPVAETVG</sequence>
<evidence type="ECO:0000256" key="2">
    <source>
        <dbReference type="ARBA" id="ARBA00022692"/>
    </source>
</evidence>
<dbReference type="GO" id="GO:0016874">
    <property type="term" value="F:ligase activity"/>
    <property type="evidence" value="ECO:0007669"/>
    <property type="project" value="UniProtKB-KW"/>
</dbReference>
<feature type="transmembrane region" description="Helical" evidence="5">
    <location>
        <begin position="236"/>
        <end position="255"/>
    </location>
</feature>
<proteinExistence type="predicted"/>
<accession>A0ABX1IA26</accession>
<dbReference type="InterPro" id="IPR007016">
    <property type="entry name" value="O-antigen_ligase-rel_domated"/>
</dbReference>
<keyword evidence="2 5" id="KW-0812">Transmembrane</keyword>
<feature type="transmembrane region" description="Helical" evidence="5">
    <location>
        <begin position="137"/>
        <end position="157"/>
    </location>
</feature>
<feature type="transmembrane region" description="Helical" evidence="5">
    <location>
        <begin position="169"/>
        <end position="193"/>
    </location>
</feature>
<reference evidence="7 8" key="1">
    <citation type="submission" date="2020-04" db="EMBL/GenBank/DDBJ databases">
        <title>Draft Whole-Genome sequence of Marichromatium bheemlicum DSM 18632, type strain.</title>
        <authorList>
            <person name="Kyndt J.A."/>
            <person name="Meyer T.E."/>
        </authorList>
    </citation>
    <scope>NUCLEOTIDE SEQUENCE [LARGE SCALE GENOMIC DNA]</scope>
    <source>
        <strain evidence="7 8">DSM 18632</strain>
    </source>
</reference>
<keyword evidence="7" id="KW-0436">Ligase</keyword>
<evidence type="ECO:0000256" key="3">
    <source>
        <dbReference type="ARBA" id="ARBA00022989"/>
    </source>
</evidence>
<gene>
    <name evidence="7" type="ORF">HF203_11770</name>
</gene>
<evidence type="ECO:0000256" key="1">
    <source>
        <dbReference type="ARBA" id="ARBA00004141"/>
    </source>
</evidence>
<feature type="transmembrane region" description="Helical" evidence="5">
    <location>
        <begin position="35"/>
        <end position="51"/>
    </location>
</feature>
<dbReference type="RefSeq" id="WP_168669935.1">
    <property type="nucleotide sequence ID" value="NZ_JAAXKX010000016.1"/>
</dbReference>
<protein>
    <submittedName>
        <fullName evidence="7">O-antigen ligase family protein</fullName>
    </submittedName>
</protein>
<evidence type="ECO:0000313" key="7">
    <source>
        <dbReference type="EMBL" id="NKN33899.1"/>
    </source>
</evidence>
<keyword evidence="8" id="KW-1185">Reference proteome</keyword>
<feature type="transmembrane region" description="Helical" evidence="5">
    <location>
        <begin position="12"/>
        <end position="29"/>
    </location>
</feature>
<feature type="domain" description="O-antigen ligase-related" evidence="6">
    <location>
        <begin position="243"/>
        <end position="392"/>
    </location>
</feature>
<comment type="subcellular location">
    <subcellularLocation>
        <location evidence="1">Membrane</location>
        <topology evidence="1">Multi-pass membrane protein</topology>
    </subcellularLocation>
</comment>
<dbReference type="Pfam" id="PF04932">
    <property type="entry name" value="Wzy_C"/>
    <property type="match status" value="1"/>
</dbReference>
<evidence type="ECO:0000259" key="6">
    <source>
        <dbReference type="Pfam" id="PF04932"/>
    </source>
</evidence>
<feature type="transmembrane region" description="Helical" evidence="5">
    <location>
        <begin position="421"/>
        <end position="439"/>
    </location>
</feature>
<name>A0ABX1IA26_9GAMM</name>
<feature type="transmembrane region" description="Helical" evidence="5">
    <location>
        <begin position="285"/>
        <end position="306"/>
    </location>
</feature>